<accession>A0A411PNF7</accession>
<evidence type="ECO:0000256" key="4">
    <source>
        <dbReference type="ARBA" id="ARBA00005420"/>
    </source>
</evidence>
<evidence type="ECO:0000256" key="13">
    <source>
        <dbReference type="ARBA" id="ARBA00023315"/>
    </source>
</evidence>
<evidence type="ECO:0000256" key="2">
    <source>
        <dbReference type="ARBA" id="ARBA00004771"/>
    </source>
</evidence>
<evidence type="ECO:0000313" key="15">
    <source>
        <dbReference type="EMBL" id="QBG05555.1"/>
    </source>
</evidence>
<dbReference type="GO" id="GO:0004144">
    <property type="term" value="F:diacylglycerol O-acyltransferase activity"/>
    <property type="evidence" value="ECO:0007669"/>
    <property type="project" value="UniProtKB-ARBA"/>
</dbReference>
<keyword evidence="8" id="KW-0319">Glycerol metabolism</keyword>
<keyword evidence="9 14" id="KW-0256">Endoplasmic reticulum</keyword>
<comment type="pathway">
    <text evidence="3">Lipid metabolism.</text>
</comment>
<evidence type="ECO:0000256" key="7">
    <source>
        <dbReference type="ARBA" id="ARBA00022692"/>
    </source>
</evidence>
<evidence type="ECO:0000256" key="12">
    <source>
        <dbReference type="ARBA" id="ARBA00023136"/>
    </source>
</evidence>
<name>A0A411PNF7_9CHLO</name>
<dbReference type="Pfam" id="PF03982">
    <property type="entry name" value="DAGAT"/>
    <property type="match status" value="1"/>
</dbReference>
<evidence type="ECO:0000256" key="11">
    <source>
        <dbReference type="ARBA" id="ARBA00023098"/>
    </source>
</evidence>
<keyword evidence="12" id="KW-0472">Membrane</keyword>
<evidence type="ECO:0000256" key="1">
    <source>
        <dbReference type="ARBA" id="ARBA00004477"/>
    </source>
</evidence>
<evidence type="ECO:0000256" key="3">
    <source>
        <dbReference type="ARBA" id="ARBA00005189"/>
    </source>
</evidence>
<comment type="pathway">
    <text evidence="2">Glycerolipid metabolism; triacylglycerol biosynthesis.</text>
</comment>
<proteinExistence type="evidence at transcript level"/>
<dbReference type="PANTHER" id="PTHR12317">
    <property type="entry name" value="DIACYLGLYCEROL O-ACYLTRANSFERASE"/>
    <property type="match status" value="1"/>
</dbReference>
<evidence type="ECO:0000256" key="10">
    <source>
        <dbReference type="ARBA" id="ARBA00022989"/>
    </source>
</evidence>
<dbReference type="EC" id="2.3.1.-" evidence="14"/>
<dbReference type="CDD" id="cd07987">
    <property type="entry name" value="LPLAT_MGAT-like"/>
    <property type="match status" value="1"/>
</dbReference>
<dbReference type="EMBL" id="MH523421">
    <property type="protein sequence ID" value="QBG05555.1"/>
    <property type="molecule type" value="mRNA"/>
</dbReference>
<evidence type="ECO:0000256" key="14">
    <source>
        <dbReference type="RuleBase" id="RU367023"/>
    </source>
</evidence>
<dbReference type="AlphaFoldDB" id="A0A411PNF7"/>
<keyword evidence="5" id="KW-0444">Lipid biosynthesis</keyword>
<dbReference type="InterPro" id="IPR007130">
    <property type="entry name" value="DAGAT"/>
</dbReference>
<organism evidence="15">
    <name type="scientific">Chromochloris zofingiensis</name>
    <dbReference type="NCBI Taxonomy" id="31302"/>
    <lineage>
        <taxon>Eukaryota</taxon>
        <taxon>Viridiplantae</taxon>
        <taxon>Chlorophyta</taxon>
        <taxon>core chlorophytes</taxon>
        <taxon>Chlorophyceae</taxon>
        <taxon>CS clade</taxon>
        <taxon>Sphaeropleales</taxon>
        <taxon>Chromochloridaceae</taxon>
        <taxon>Chromochloris</taxon>
    </lineage>
</organism>
<protein>
    <recommendedName>
        <fullName evidence="14">Acyltransferase</fullName>
        <ecNumber evidence="14">2.3.1.-</ecNumber>
    </recommendedName>
</protein>
<comment type="subcellular location">
    <subcellularLocation>
        <location evidence="1 14">Endoplasmic reticulum membrane</location>
        <topology evidence="1 14">Multi-pass membrane protein</topology>
    </subcellularLocation>
</comment>
<keyword evidence="10" id="KW-1133">Transmembrane helix</keyword>
<comment type="similarity">
    <text evidence="4 14">Belongs to the diacylglycerol acyltransferase family.</text>
</comment>
<keyword evidence="13 15" id="KW-0012">Acyltransferase</keyword>
<evidence type="ECO:0000256" key="8">
    <source>
        <dbReference type="ARBA" id="ARBA00022798"/>
    </source>
</evidence>
<gene>
    <name evidence="15" type="primary">DGTT1</name>
</gene>
<evidence type="ECO:0000256" key="9">
    <source>
        <dbReference type="ARBA" id="ARBA00022824"/>
    </source>
</evidence>
<evidence type="ECO:0000256" key="6">
    <source>
        <dbReference type="ARBA" id="ARBA00022679"/>
    </source>
</evidence>
<evidence type="ECO:0000256" key="5">
    <source>
        <dbReference type="ARBA" id="ARBA00022516"/>
    </source>
</evidence>
<reference evidence="15" key="1">
    <citation type="submission" date="2018-06" db="EMBL/GenBank/DDBJ databases">
        <authorList>
            <person name="Mao X."/>
            <person name="Liu J."/>
            <person name="Chen F."/>
        </authorList>
    </citation>
    <scope>NUCLEOTIDE SEQUENCE</scope>
</reference>
<keyword evidence="6 14" id="KW-0808">Transferase</keyword>
<dbReference type="PANTHER" id="PTHR12317:SF0">
    <property type="entry name" value="ACYLTRANSFERASE"/>
    <property type="match status" value="1"/>
</dbReference>
<dbReference type="GO" id="GO:0005789">
    <property type="term" value="C:endoplasmic reticulum membrane"/>
    <property type="evidence" value="ECO:0007669"/>
    <property type="project" value="UniProtKB-SubCell"/>
</dbReference>
<sequence length="356" mass="39782">MRSLLFPVEAPNFPKWSCKLQKDISADFVQRAVCFWFGMSVIGQLWTWPLTLLLAWRSLMFAGLLAMYIAYIWGPGMQTCEGHSWGAPLRRNERWQSMWLHMADYFNAQLIKTADLDPHGKYVFACYPHGISALSGWINFATEATGFSKLFPGITTFPMTLSSNFKSPLVREYCLLNGLRSCSRKGCSNLLRKEGNAVVLFPGGAAEALLMENGKHKLVLNKRKGFVRIALQSGASLVPVYAFGETDTFTTHIPPPGSLGCKLQNLSHKYWGTSQPIFSGVGLFTQKGLIPYSTPLTTVVGAPIPVPKFEGDTATPEFEALVDMYHERYVKALLGLWEAYKDEFAKDRKGELTIVE</sequence>
<dbReference type="GO" id="GO:0019432">
    <property type="term" value="P:triglyceride biosynthetic process"/>
    <property type="evidence" value="ECO:0007669"/>
    <property type="project" value="TreeGrafter"/>
</dbReference>
<dbReference type="GO" id="GO:0006071">
    <property type="term" value="P:glycerol metabolic process"/>
    <property type="evidence" value="ECO:0007669"/>
    <property type="project" value="UniProtKB-KW"/>
</dbReference>
<keyword evidence="7" id="KW-0812">Transmembrane</keyword>
<keyword evidence="11" id="KW-0443">Lipid metabolism</keyword>